<sequence length="127" mass="14020">MAFFAVPSLHAAEPLCEYRNLEVDAKTGDIRFITPVKTGPEDCTDSSAAQVEIDPSWRQKLPSRVRWMQSADALTLCQTSQTPLGRRMLVLPQQGCVFLQMQQACTIVTTQALSHAQLTNAVRSCVP</sequence>
<name>A0ABT6X347_9BURK</name>
<organism evidence="1 2">
    <name type="scientific">Limnohabitans lacus</name>
    <dbReference type="NCBI Taxonomy" id="3045173"/>
    <lineage>
        <taxon>Bacteria</taxon>
        <taxon>Pseudomonadati</taxon>
        <taxon>Pseudomonadota</taxon>
        <taxon>Betaproteobacteria</taxon>
        <taxon>Burkholderiales</taxon>
        <taxon>Comamonadaceae</taxon>
        <taxon>Limnohabitans</taxon>
    </lineage>
</organism>
<dbReference type="RefSeq" id="WP_283222944.1">
    <property type="nucleotide sequence ID" value="NZ_JASGBH010000001.1"/>
</dbReference>
<dbReference type="Proteomes" id="UP001431902">
    <property type="component" value="Unassembled WGS sequence"/>
</dbReference>
<accession>A0ABT6X347</accession>
<proteinExistence type="predicted"/>
<protein>
    <recommendedName>
        <fullName evidence="3">DUF3019 domain-containing protein</fullName>
    </recommendedName>
</protein>
<gene>
    <name evidence="1" type="ORF">QLQ16_01660</name>
</gene>
<evidence type="ECO:0000313" key="1">
    <source>
        <dbReference type="EMBL" id="MDI9232539.1"/>
    </source>
</evidence>
<reference evidence="1" key="1">
    <citation type="submission" date="2023-05" db="EMBL/GenBank/DDBJ databases">
        <title>Limnohabitans sp. strain HM2-2 Genome sequencing and assembly.</title>
        <authorList>
            <person name="Jung Y."/>
        </authorList>
    </citation>
    <scope>NUCLEOTIDE SEQUENCE</scope>
    <source>
        <strain evidence="1">HM2-2</strain>
    </source>
</reference>
<dbReference type="EMBL" id="JASGBH010000001">
    <property type="protein sequence ID" value="MDI9232539.1"/>
    <property type="molecule type" value="Genomic_DNA"/>
</dbReference>
<keyword evidence="2" id="KW-1185">Reference proteome</keyword>
<evidence type="ECO:0000313" key="2">
    <source>
        <dbReference type="Proteomes" id="UP001431902"/>
    </source>
</evidence>
<comment type="caution">
    <text evidence="1">The sequence shown here is derived from an EMBL/GenBank/DDBJ whole genome shotgun (WGS) entry which is preliminary data.</text>
</comment>
<evidence type="ECO:0008006" key="3">
    <source>
        <dbReference type="Google" id="ProtNLM"/>
    </source>
</evidence>